<feature type="transmembrane region" description="Helical" evidence="9">
    <location>
        <begin position="65"/>
        <end position="86"/>
    </location>
</feature>
<evidence type="ECO:0000256" key="5">
    <source>
        <dbReference type="ARBA" id="ARBA00022692"/>
    </source>
</evidence>
<comment type="subcellular location">
    <subcellularLocation>
        <location evidence="1 9">Cell membrane</location>
        <topology evidence="1 9">Multi-pass membrane protein</topology>
    </subcellularLocation>
</comment>
<dbReference type="InterPro" id="IPR043429">
    <property type="entry name" value="ArtM/GltK/GlnP/TcyL/YhdX-like"/>
</dbReference>
<evidence type="ECO:0000256" key="1">
    <source>
        <dbReference type="ARBA" id="ARBA00004651"/>
    </source>
</evidence>
<feature type="transmembrane region" description="Helical" evidence="9">
    <location>
        <begin position="173"/>
        <end position="191"/>
    </location>
</feature>
<evidence type="ECO:0000256" key="2">
    <source>
        <dbReference type="ARBA" id="ARBA00010072"/>
    </source>
</evidence>
<organism evidence="11 13">
    <name type="scientific">Catenibacterium mitsuokai</name>
    <dbReference type="NCBI Taxonomy" id="100886"/>
    <lineage>
        <taxon>Bacteria</taxon>
        <taxon>Bacillati</taxon>
        <taxon>Bacillota</taxon>
        <taxon>Erysipelotrichia</taxon>
        <taxon>Erysipelotrichales</taxon>
        <taxon>Coprobacillaceae</taxon>
        <taxon>Catenibacterium</taxon>
    </lineage>
</organism>
<accession>A0AAW4MU59</accession>
<keyword evidence="5 9" id="KW-0812">Transmembrane</keyword>
<sequence length="229" mass="25057">MRMKTIMDILTPSNIQFMIFTGAKYSLLLAIGALFFGVILGIIGAALKLSKHFVLRAIGNIYVEIFRGTPMLLQIMFLYLAVPTVVQSITGQRFQADPYICGLIAMSLNSGAYQVELIRSGILGVDKGQWEACETIGLNYVQTMRYVILPQAFKRIIPPLISEFITLIKDSSLIFTIGAVELLATASVIGANTFNYLVPLTATGAIYLVMTLCISAIARYVEGRLAVSD</sequence>
<dbReference type="FunFam" id="1.10.3720.10:FF:000033">
    <property type="entry name" value="Polar amino acid ABC transporter permease"/>
    <property type="match status" value="1"/>
</dbReference>
<dbReference type="EMBL" id="JAHOEF010000042">
    <property type="protein sequence ID" value="MBV3383014.1"/>
    <property type="molecule type" value="Genomic_DNA"/>
</dbReference>
<feature type="transmembrane region" description="Helical" evidence="9">
    <location>
        <begin position="25"/>
        <end position="45"/>
    </location>
</feature>
<dbReference type="InterPro" id="IPR000515">
    <property type="entry name" value="MetI-like"/>
</dbReference>
<comment type="caution">
    <text evidence="11">The sequence shown here is derived from an EMBL/GenBank/DDBJ whole genome shotgun (WGS) entry which is preliminary data.</text>
</comment>
<evidence type="ECO:0000256" key="7">
    <source>
        <dbReference type="ARBA" id="ARBA00022989"/>
    </source>
</evidence>
<evidence type="ECO:0000313" key="12">
    <source>
        <dbReference type="EMBL" id="MBV3392604.1"/>
    </source>
</evidence>
<keyword evidence="6" id="KW-0029">Amino-acid transport</keyword>
<dbReference type="PROSITE" id="PS50928">
    <property type="entry name" value="ABC_TM1"/>
    <property type="match status" value="1"/>
</dbReference>
<comment type="similarity">
    <text evidence="2">Belongs to the binding-protein-dependent transport system permease family. HisMQ subfamily.</text>
</comment>
<dbReference type="GO" id="GO:0043190">
    <property type="term" value="C:ATP-binding cassette (ABC) transporter complex"/>
    <property type="evidence" value="ECO:0007669"/>
    <property type="project" value="InterPro"/>
</dbReference>
<feature type="domain" description="ABC transmembrane type-1" evidence="10">
    <location>
        <begin position="23"/>
        <end position="218"/>
    </location>
</feature>
<proteinExistence type="inferred from homology"/>
<evidence type="ECO:0000313" key="13">
    <source>
        <dbReference type="Proteomes" id="UP001196408"/>
    </source>
</evidence>
<dbReference type="PANTHER" id="PTHR30614:SF20">
    <property type="entry name" value="GLUTAMINE TRANSPORT SYSTEM PERMEASE PROTEIN GLNP"/>
    <property type="match status" value="1"/>
</dbReference>
<evidence type="ECO:0000256" key="8">
    <source>
        <dbReference type="ARBA" id="ARBA00023136"/>
    </source>
</evidence>
<evidence type="ECO:0000256" key="6">
    <source>
        <dbReference type="ARBA" id="ARBA00022970"/>
    </source>
</evidence>
<keyword evidence="3 9" id="KW-0813">Transport</keyword>
<evidence type="ECO:0000313" key="11">
    <source>
        <dbReference type="EMBL" id="MBV3383014.1"/>
    </source>
</evidence>
<gene>
    <name evidence="11" type="ORF">KSV97_07240</name>
    <name evidence="12" type="ORF">KSW06_04895</name>
</gene>
<dbReference type="NCBIfam" id="TIGR01726">
    <property type="entry name" value="HEQRo_perm_3TM"/>
    <property type="match status" value="1"/>
</dbReference>
<protein>
    <submittedName>
        <fullName evidence="11">Amino acid ABC transporter permease</fullName>
    </submittedName>
</protein>
<evidence type="ECO:0000259" key="10">
    <source>
        <dbReference type="PROSITE" id="PS50928"/>
    </source>
</evidence>
<reference evidence="11 14" key="1">
    <citation type="submission" date="2021-06" db="EMBL/GenBank/DDBJ databases">
        <title>Collection of gut derived symbiotic bacterial strains cultured from healthy donors.</title>
        <authorList>
            <person name="Lin H."/>
            <person name="Littmann E."/>
            <person name="Pamer E.G."/>
        </authorList>
    </citation>
    <scope>NUCLEOTIDE SEQUENCE</scope>
    <source>
        <strain evidence="12 14">MSK.21.70</strain>
        <strain evidence="11">MSK.21.82</strain>
    </source>
</reference>
<evidence type="ECO:0000256" key="4">
    <source>
        <dbReference type="ARBA" id="ARBA00022475"/>
    </source>
</evidence>
<dbReference type="CDD" id="cd06261">
    <property type="entry name" value="TM_PBP2"/>
    <property type="match status" value="1"/>
</dbReference>
<keyword evidence="8 9" id="KW-0472">Membrane</keyword>
<keyword evidence="4" id="KW-1003">Cell membrane</keyword>
<dbReference type="EMBL" id="JAHOEL010000022">
    <property type="protein sequence ID" value="MBV3392604.1"/>
    <property type="molecule type" value="Genomic_DNA"/>
</dbReference>
<dbReference type="GO" id="GO:0006865">
    <property type="term" value="P:amino acid transport"/>
    <property type="evidence" value="ECO:0007669"/>
    <property type="project" value="UniProtKB-KW"/>
</dbReference>
<dbReference type="PANTHER" id="PTHR30614">
    <property type="entry name" value="MEMBRANE COMPONENT OF AMINO ACID ABC TRANSPORTER"/>
    <property type="match status" value="1"/>
</dbReference>
<feature type="transmembrane region" description="Helical" evidence="9">
    <location>
        <begin position="197"/>
        <end position="221"/>
    </location>
</feature>
<keyword evidence="7 9" id="KW-1133">Transmembrane helix</keyword>
<keyword evidence="14" id="KW-1185">Reference proteome</keyword>
<dbReference type="Proteomes" id="UP001197492">
    <property type="component" value="Unassembled WGS sequence"/>
</dbReference>
<dbReference type="AlphaFoldDB" id="A0AAW4MU59"/>
<name>A0AAW4MU59_9FIRM</name>
<dbReference type="InterPro" id="IPR010065">
    <property type="entry name" value="AA_ABC_transptr_permease_3TM"/>
</dbReference>
<dbReference type="Pfam" id="PF00528">
    <property type="entry name" value="BPD_transp_1"/>
    <property type="match status" value="1"/>
</dbReference>
<evidence type="ECO:0000256" key="9">
    <source>
        <dbReference type="RuleBase" id="RU363032"/>
    </source>
</evidence>
<dbReference type="GO" id="GO:0022857">
    <property type="term" value="F:transmembrane transporter activity"/>
    <property type="evidence" value="ECO:0007669"/>
    <property type="project" value="InterPro"/>
</dbReference>
<evidence type="ECO:0000256" key="3">
    <source>
        <dbReference type="ARBA" id="ARBA00022448"/>
    </source>
</evidence>
<evidence type="ECO:0000313" key="14">
    <source>
        <dbReference type="Proteomes" id="UP001197492"/>
    </source>
</evidence>
<dbReference type="Proteomes" id="UP001196408">
    <property type="component" value="Unassembled WGS sequence"/>
</dbReference>